<dbReference type="GO" id="GO:0008360">
    <property type="term" value="P:regulation of cell shape"/>
    <property type="evidence" value="ECO:0007669"/>
    <property type="project" value="UniProtKB-KW"/>
</dbReference>
<feature type="binding site" evidence="10">
    <location>
        <begin position="12"/>
        <end position="14"/>
    </location>
    <ligand>
        <name>UDP-N-acetyl-alpha-D-glucosamine</name>
        <dbReference type="ChEBI" id="CHEBI:57705"/>
    </ligand>
</feature>
<dbReference type="GO" id="GO:0051301">
    <property type="term" value="P:cell division"/>
    <property type="evidence" value="ECO:0007669"/>
    <property type="project" value="UniProtKB-KW"/>
</dbReference>
<evidence type="ECO:0000256" key="3">
    <source>
        <dbReference type="ARBA" id="ARBA00022676"/>
    </source>
</evidence>
<evidence type="ECO:0000259" key="12">
    <source>
        <dbReference type="Pfam" id="PF04101"/>
    </source>
</evidence>
<feature type="binding site" evidence="10">
    <location>
        <position position="290"/>
    </location>
    <ligand>
        <name>UDP-N-acetyl-alpha-D-glucosamine</name>
        <dbReference type="ChEBI" id="CHEBI:57705"/>
    </ligand>
</feature>
<evidence type="ECO:0000256" key="9">
    <source>
        <dbReference type="ARBA" id="ARBA00023316"/>
    </source>
</evidence>
<dbReference type="Gene3D" id="3.40.50.2000">
    <property type="entry name" value="Glycogen Phosphorylase B"/>
    <property type="match status" value="2"/>
</dbReference>
<feature type="binding site" evidence="10">
    <location>
        <position position="121"/>
    </location>
    <ligand>
        <name>UDP-N-acetyl-alpha-D-glucosamine</name>
        <dbReference type="ChEBI" id="CHEBI:57705"/>
    </ligand>
</feature>
<keyword evidence="6 10" id="KW-0573">Peptidoglycan synthesis</keyword>
<gene>
    <name evidence="10 13" type="primary">murG</name>
    <name evidence="13" type="ORF">PbB2_02357</name>
</gene>
<dbReference type="EMBL" id="BFBR01000007">
    <property type="protein sequence ID" value="GBF58669.1"/>
    <property type="molecule type" value="Genomic_DNA"/>
</dbReference>
<keyword evidence="14" id="KW-1185">Reference proteome</keyword>
<dbReference type="InterPro" id="IPR004276">
    <property type="entry name" value="GlycoTrans_28_N"/>
</dbReference>
<dbReference type="GO" id="GO:0005975">
    <property type="term" value="P:carbohydrate metabolic process"/>
    <property type="evidence" value="ECO:0007669"/>
    <property type="project" value="InterPro"/>
</dbReference>
<dbReference type="HAMAP" id="MF_00033">
    <property type="entry name" value="MurG"/>
    <property type="match status" value="1"/>
</dbReference>
<keyword evidence="4 10" id="KW-0808">Transferase</keyword>
<dbReference type="GO" id="GO:0051991">
    <property type="term" value="F:UDP-N-acetyl-D-glucosamine:N-acetylmuramoyl-L-alanyl-D-glutamyl-meso-2,6-diaminopimelyl-D-alanyl-D-alanine-diphosphoundecaprenol 4-beta-N-acetylglucosaminlytransferase activity"/>
    <property type="evidence" value="ECO:0007669"/>
    <property type="project" value="RHEA"/>
</dbReference>
<sequence length="365" mass="38437">MGPLVLIAAGGTGGHMFPARAFADAIVARGGRVALVTDPRGKRYTEGFPAEEVLILPVTNADEGGLKGKIDAGFAVMKSLNLVGPFIKSHAPSAIVGFGGYPTFPVLFSSGKTPVIVHEQNAVLGRVNRLFQGKAISIASGFAQLDGLEHPDKHAVVGNPVRQAIVDARLEGYPDLSSGNLRLLITGGSQGARVLGTIVPQAIAALPEHLRARLFVSHQVREEQCDFARDTYREAGVQCEVWPFFKDMADRLAKCHLVIGRAGASTVSETAVVGRPAILVPLPGATNDHQTFNAKALASVGAADVLAESDFTVDALVHLLENRLTAPDELQKRARAARSVGKPDAADALADLVFAAMQQAPQDAL</sequence>
<dbReference type="CDD" id="cd03785">
    <property type="entry name" value="GT28_MurG"/>
    <property type="match status" value="1"/>
</dbReference>
<comment type="catalytic activity">
    <reaction evidence="10">
        <text>di-trans,octa-cis-undecaprenyl diphospho-N-acetyl-alpha-D-muramoyl-L-alanyl-D-glutamyl-meso-2,6-diaminopimeloyl-D-alanyl-D-alanine + UDP-N-acetyl-alpha-D-glucosamine = di-trans,octa-cis-undecaprenyl diphospho-[N-acetyl-alpha-D-glucosaminyl-(1-&gt;4)]-N-acetyl-alpha-D-muramoyl-L-alanyl-D-glutamyl-meso-2,6-diaminopimeloyl-D-alanyl-D-alanine + UDP + H(+)</text>
        <dbReference type="Rhea" id="RHEA:31227"/>
        <dbReference type="ChEBI" id="CHEBI:15378"/>
        <dbReference type="ChEBI" id="CHEBI:57705"/>
        <dbReference type="ChEBI" id="CHEBI:58223"/>
        <dbReference type="ChEBI" id="CHEBI:61387"/>
        <dbReference type="ChEBI" id="CHEBI:61388"/>
        <dbReference type="EC" id="2.4.1.227"/>
    </reaction>
</comment>
<comment type="pathway">
    <text evidence="10">Cell wall biogenesis; peptidoglycan biosynthesis.</text>
</comment>
<evidence type="ECO:0000259" key="11">
    <source>
        <dbReference type="Pfam" id="PF03033"/>
    </source>
</evidence>
<evidence type="ECO:0000256" key="7">
    <source>
        <dbReference type="ARBA" id="ARBA00023136"/>
    </source>
</evidence>
<evidence type="ECO:0000313" key="13">
    <source>
        <dbReference type="EMBL" id="GBF58669.1"/>
    </source>
</evidence>
<dbReference type="Pfam" id="PF03033">
    <property type="entry name" value="Glyco_transf_28"/>
    <property type="match status" value="1"/>
</dbReference>
<dbReference type="GO" id="GO:0050511">
    <property type="term" value="F:undecaprenyldiphospho-muramoylpentapeptide beta-N-acetylglucosaminyltransferase activity"/>
    <property type="evidence" value="ECO:0007669"/>
    <property type="project" value="UniProtKB-UniRule"/>
</dbReference>
<dbReference type="EC" id="2.4.1.227" evidence="10"/>
<dbReference type="RefSeq" id="WP_108985526.1">
    <property type="nucleotide sequence ID" value="NZ_BFBR01000007.1"/>
</dbReference>
<keyword evidence="1 10" id="KW-1003">Cell membrane</keyword>
<comment type="caution">
    <text evidence="13">The sequence shown here is derived from an EMBL/GenBank/DDBJ whole genome shotgun (WGS) entry which is preliminary data.</text>
</comment>
<keyword evidence="8 10" id="KW-0131">Cell cycle</keyword>
<evidence type="ECO:0000256" key="5">
    <source>
        <dbReference type="ARBA" id="ARBA00022960"/>
    </source>
</evidence>
<accession>A0A2P2EC84</accession>
<evidence type="ECO:0000256" key="4">
    <source>
        <dbReference type="ARBA" id="ARBA00022679"/>
    </source>
</evidence>
<dbReference type="PANTHER" id="PTHR21015:SF22">
    <property type="entry name" value="GLYCOSYLTRANSFERASE"/>
    <property type="match status" value="1"/>
</dbReference>
<dbReference type="GO" id="GO:0005886">
    <property type="term" value="C:plasma membrane"/>
    <property type="evidence" value="ECO:0007669"/>
    <property type="project" value="UniProtKB-SubCell"/>
</dbReference>
<feature type="binding site" evidence="10">
    <location>
        <position position="162"/>
    </location>
    <ligand>
        <name>UDP-N-acetyl-alpha-D-glucosamine</name>
        <dbReference type="ChEBI" id="CHEBI:57705"/>
    </ligand>
</feature>
<keyword evidence="5 10" id="KW-0133">Cell shape</keyword>
<reference evidence="13 14" key="1">
    <citation type="journal article" date="2018" name="Genome Announc.">
        <title>Draft Genome Sequence of "Candidatus Phycosocius bacilliformis," an Alphaproteobacterial Ectosymbiont of the Hydrocarbon-Producing Green Alga Botryococcus braunii.</title>
        <authorList>
            <person name="Tanabe Y."/>
            <person name="Yamaguchi H."/>
            <person name="Watanabe M.M."/>
        </authorList>
    </citation>
    <scope>NUCLEOTIDE SEQUENCE [LARGE SCALE GENOMIC DNA]</scope>
    <source>
        <strain evidence="13 14">BOTRYCO-2</strain>
    </source>
</reference>
<organism evidence="13 14">
    <name type="scientific">Candidatus Phycosocius bacilliformis</name>
    <dbReference type="NCBI Taxonomy" id="1445552"/>
    <lineage>
        <taxon>Bacteria</taxon>
        <taxon>Pseudomonadati</taxon>
        <taxon>Pseudomonadota</taxon>
        <taxon>Alphaproteobacteria</taxon>
        <taxon>Caulobacterales</taxon>
        <taxon>Caulobacterales incertae sedis</taxon>
        <taxon>Candidatus Phycosocius</taxon>
    </lineage>
</organism>
<proteinExistence type="inferred from homology"/>
<keyword evidence="3 10" id="KW-0328">Glycosyltransferase</keyword>
<dbReference type="InterPro" id="IPR007235">
    <property type="entry name" value="Glyco_trans_28_C"/>
</dbReference>
<comment type="function">
    <text evidence="10">Cell wall formation. Catalyzes the transfer of a GlcNAc subunit on undecaprenyl-pyrophosphoryl-MurNAc-pentapeptide (lipid intermediate I) to form undecaprenyl-pyrophosphoryl-MurNAc-(pentapeptide)GlcNAc (lipid intermediate II).</text>
</comment>
<protein>
    <recommendedName>
        <fullName evidence="10">UDP-N-acetylglucosamine--N-acetylmuramyl-(pentapeptide) pyrophosphoryl-undecaprenol N-acetylglucosamine transferase</fullName>
        <ecNumber evidence="10">2.4.1.227</ecNumber>
    </recommendedName>
    <alternativeName>
        <fullName evidence="10">Undecaprenyl-PP-MurNAc-pentapeptide-UDPGlcNAc GlcNAc transferase</fullName>
    </alternativeName>
</protein>
<dbReference type="GO" id="GO:0071555">
    <property type="term" value="P:cell wall organization"/>
    <property type="evidence" value="ECO:0007669"/>
    <property type="project" value="UniProtKB-KW"/>
</dbReference>
<keyword evidence="9 10" id="KW-0961">Cell wall biogenesis/degradation</keyword>
<dbReference type="OrthoDB" id="9808936at2"/>
<dbReference type="UniPathway" id="UPA00219"/>
<comment type="similarity">
    <text evidence="10">Belongs to the glycosyltransferase 28 family. MurG subfamily.</text>
</comment>
<dbReference type="PANTHER" id="PTHR21015">
    <property type="entry name" value="UDP-N-ACETYLGLUCOSAMINE--N-ACETYLMURAMYL-(PENTAPEPTIDE) PYROPHOSPHORYL-UNDECAPRENOL N-ACETYLGLUCOSAMINE TRANSFERASE 1"/>
    <property type="match status" value="1"/>
</dbReference>
<evidence type="ECO:0000256" key="10">
    <source>
        <dbReference type="HAMAP-Rule" id="MF_00033"/>
    </source>
</evidence>
<dbReference type="InterPro" id="IPR006009">
    <property type="entry name" value="GlcNAc_MurG"/>
</dbReference>
<feature type="domain" description="Glycosyltransferase family 28 N-terminal" evidence="11">
    <location>
        <begin position="5"/>
        <end position="138"/>
    </location>
</feature>
<dbReference type="Pfam" id="PF04101">
    <property type="entry name" value="Glyco_tran_28_C"/>
    <property type="match status" value="1"/>
</dbReference>
<evidence type="ECO:0000313" key="14">
    <source>
        <dbReference type="Proteomes" id="UP000245086"/>
    </source>
</evidence>
<dbReference type="SUPFAM" id="SSF53756">
    <property type="entry name" value="UDP-Glycosyltransferase/glycogen phosphorylase"/>
    <property type="match status" value="1"/>
</dbReference>
<keyword evidence="2 10" id="KW-0132">Cell division</keyword>
<evidence type="ECO:0000256" key="2">
    <source>
        <dbReference type="ARBA" id="ARBA00022618"/>
    </source>
</evidence>
<feature type="binding site" evidence="10">
    <location>
        <position position="189"/>
    </location>
    <ligand>
        <name>UDP-N-acetyl-alpha-D-glucosamine</name>
        <dbReference type="ChEBI" id="CHEBI:57705"/>
    </ligand>
</feature>
<name>A0A2P2EC84_9PROT</name>
<dbReference type="AlphaFoldDB" id="A0A2P2EC84"/>
<feature type="domain" description="Glycosyl transferase family 28 C-terminal" evidence="12">
    <location>
        <begin position="183"/>
        <end position="347"/>
    </location>
</feature>
<keyword evidence="7 10" id="KW-0472">Membrane</keyword>
<evidence type="ECO:0000256" key="1">
    <source>
        <dbReference type="ARBA" id="ARBA00022475"/>
    </source>
</evidence>
<comment type="subcellular location">
    <subcellularLocation>
        <location evidence="10">Cell membrane</location>
        <topology evidence="10">Peripheral membrane protein</topology>
        <orientation evidence="10">Cytoplasmic side</orientation>
    </subcellularLocation>
</comment>
<dbReference type="Proteomes" id="UP000245086">
    <property type="component" value="Unassembled WGS sequence"/>
</dbReference>
<dbReference type="GO" id="GO:0009252">
    <property type="term" value="P:peptidoglycan biosynthetic process"/>
    <property type="evidence" value="ECO:0007669"/>
    <property type="project" value="UniProtKB-UniRule"/>
</dbReference>
<comment type="caution">
    <text evidence="10">Lacks conserved residue(s) required for the propagation of feature annotation.</text>
</comment>
<evidence type="ECO:0000256" key="8">
    <source>
        <dbReference type="ARBA" id="ARBA00023306"/>
    </source>
</evidence>
<evidence type="ECO:0000256" key="6">
    <source>
        <dbReference type="ARBA" id="ARBA00022984"/>
    </source>
</evidence>